<dbReference type="SUPFAM" id="SSF50249">
    <property type="entry name" value="Nucleic acid-binding proteins"/>
    <property type="match status" value="1"/>
</dbReference>
<dbReference type="NCBIfam" id="TIGR00479">
    <property type="entry name" value="rumA"/>
    <property type="match status" value="1"/>
</dbReference>
<feature type="binding site" evidence="9 10">
    <location>
        <position position="374"/>
    </location>
    <ligand>
        <name>S-adenosyl-L-methionine</name>
        <dbReference type="ChEBI" id="CHEBI:59789"/>
    </ligand>
</feature>
<dbReference type="HAMAP" id="MF_01010">
    <property type="entry name" value="23SrRNA_methyltr_RlmD"/>
    <property type="match status" value="1"/>
</dbReference>
<evidence type="ECO:0000256" key="9">
    <source>
        <dbReference type="HAMAP-Rule" id="MF_01010"/>
    </source>
</evidence>
<dbReference type="CDD" id="cd02440">
    <property type="entry name" value="AdoMet_MTases"/>
    <property type="match status" value="1"/>
</dbReference>
<feature type="active site" evidence="11">
    <location>
        <position position="400"/>
    </location>
</feature>
<feature type="binding site" evidence="9">
    <location>
        <position position="311"/>
    </location>
    <ligand>
        <name>S-adenosyl-L-methionine</name>
        <dbReference type="ChEBI" id="CHEBI:59789"/>
    </ligand>
</feature>
<dbReference type="Pfam" id="PF01938">
    <property type="entry name" value="TRAM"/>
    <property type="match status" value="1"/>
</dbReference>
<reference evidence="13 14" key="1">
    <citation type="submission" date="2021-05" db="EMBL/GenBank/DDBJ databases">
        <title>Molecular characterization for Shewanella algae harboring chromosomal blaOXA-55-like strains isolated from clinical and environment sample.</title>
        <authorList>
            <person name="Ohama Y."/>
            <person name="Aoki K."/>
            <person name="Harada S."/>
            <person name="Moriya K."/>
            <person name="Ishii Y."/>
            <person name="Tateda K."/>
        </authorList>
    </citation>
    <scope>NUCLEOTIDE SEQUENCE [LARGE SCALE GENOMIC DNA]</scope>
    <source>
        <strain evidence="13 14">LMG 23746</strain>
    </source>
</reference>
<feature type="binding site" evidence="9">
    <location>
        <position position="89"/>
    </location>
    <ligand>
        <name>[4Fe-4S] cluster</name>
        <dbReference type="ChEBI" id="CHEBI:49883"/>
    </ligand>
</feature>
<dbReference type="PROSITE" id="PS50926">
    <property type="entry name" value="TRAM"/>
    <property type="match status" value="1"/>
</dbReference>
<evidence type="ECO:0000256" key="10">
    <source>
        <dbReference type="PROSITE-ProRule" id="PRU01024"/>
    </source>
</evidence>
<dbReference type="InterPro" id="IPR029063">
    <property type="entry name" value="SAM-dependent_MTases_sf"/>
</dbReference>
<proteinExistence type="inferred from homology"/>
<feature type="binding site" evidence="9">
    <location>
        <position position="354"/>
    </location>
    <ligand>
        <name>S-adenosyl-L-methionine</name>
        <dbReference type="ChEBI" id="CHEBI:59789"/>
    </ligand>
</feature>
<keyword evidence="5 9" id="KW-0949">S-adenosyl-L-methionine</keyword>
<accession>A0ABQ4P8X9</accession>
<evidence type="ECO:0000256" key="4">
    <source>
        <dbReference type="ARBA" id="ARBA00022679"/>
    </source>
</evidence>
<dbReference type="Gene3D" id="2.40.50.1070">
    <property type="match status" value="1"/>
</dbReference>
<dbReference type="InterPro" id="IPR001566">
    <property type="entry name" value="23S_rRNA_MeTrfase_RlmD"/>
</dbReference>
<dbReference type="InterPro" id="IPR030391">
    <property type="entry name" value="MeTrfase_TrmA_CS"/>
</dbReference>
<dbReference type="Gene3D" id="2.40.50.140">
    <property type="entry name" value="Nucleic acid-binding proteins"/>
    <property type="match status" value="1"/>
</dbReference>
<comment type="caution">
    <text evidence="13">The sequence shown here is derived from an EMBL/GenBank/DDBJ whole genome shotgun (WGS) entry which is preliminary data.</text>
</comment>
<dbReference type="InterPro" id="IPR010280">
    <property type="entry name" value="U5_MeTrfase_fam"/>
</dbReference>
<keyword evidence="4 9" id="KW-0808">Transferase</keyword>
<dbReference type="PANTHER" id="PTHR11061">
    <property type="entry name" value="RNA M5U METHYLTRANSFERASE"/>
    <property type="match status" value="1"/>
</dbReference>
<keyword evidence="8 9" id="KW-0411">Iron-sulfur</keyword>
<dbReference type="Pfam" id="PF05958">
    <property type="entry name" value="tRNA_U5-meth_tr"/>
    <property type="match status" value="1"/>
</dbReference>
<keyword evidence="1 9" id="KW-0004">4Fe-4S</keyword>
<dbReference type="InterPro" id="IPR030390">
    <property type="entry name" value="MeTrfase_TrmA_AS"/>
</dbReference>
<evidence type="ECO:0000256" key="3">
    <source>
        <dbReference type="ARBA" id="ARBA00022603"/>
    </source>
</evidence>
<dbReference type="InterPro" id="IPR002792">
    <property type="entry name" value="TRAM_dom"/>
</dbReference>
<keyword evidence="3 9" id="KW-0489">Methyltransferase</keyword>
<organism evidence="13 14">
    <name type="scientific">Shewanella algidipiscicola</name>
    <dbReference type="NCBI Taxonomy" id="614070"/>
    <lineage>
        <taxon>Bacteria</taxon>
        <taxon>Pseudomonadati</taxon>
        <taxon>Pseudomonadota</taxon>
        <taxon>Gammaproteobacteria</taxon>
        <taxon>Alteromonadales</taxon>
        <taxon>Shewanellaceae</taxon>
        <taxon>Shewanella</taxon>
    </lineage>
</organism>
<name>A0ABQ4P8X9_9GAMM</name>
<feature type="binding site" evidence="9">
    <location>
        <position position="92"/>
    </location>
    <ligand>
        <name>[4Fe-4S] cluster</name>
        <dbReference type="ChEBI" id="CHEBI:49883"/>
    </ligand>
</feature>
<keyword evidence="7 9" id="KW-0408">Iron</keyword>
<dbReference type="PROSITE" id="PS51687">
    <property type="entry name" value="SAM_MT_RNA_M5U"/>
    <property type="match status" value="1"/>
</dbReference>
<dbReference type="PROSITE" id="PS01231">
    <property type="entry name" value="TRMA_2"/>
    <property type="match status" value="1"/>
</dbReference>
<evidence type="ECO:0000256" key="7">
    <source>
        <dbReference type="ARBA" id="ARBA00023004"/>
    </source>
</evidence>
<dbReference type="PANTHER" id="PTHR11061:SF49">
    <property type="entry name" value="23S RRNA (URACIL(1939)-C(5))-METHYLTRANSFERASE RLMD"/>
    <property type="match status" value="1"/>
</dbReference>
<evidence type="ECO:0000259" key="12">
    <source>
        <dbReference type="PROSITE" id="PS50926"/>
    </source>
</evidence>
<evidence type="ECO:0000256" key="1">
    <source>
        <dbReference type="ARBA" id="ARBA00022485"/>
    </source>
</evidence>
<evidence type="ECO:0000313" key="13">
    <source>
        <dbReference type="EMBL" id="GIU43985.1"/>
    </source>
</evidence>
<comment type="catalytic activity">
    <reaction evidence="9">
        <text>uridine(1939) in 23S rRNA + S-adenosyl-L-methionine = 5-methyluridine(1939) in 23S rRNA + S-adenosyl-L-homocysteine + H(+)</text>
        <dbReference type="Rhea" id="RHEA:42908"/>
        <dbReference type="Rhea" id="RHEA-COMP:10278"/>
        <dbReference type="Rhea" id="RHEA-COMP:10279"/>
        <dbReference type="ChEBI" id="CHEBI:15378"/>
        <dbReference type="ChEBI" id="CHEBI:57856"/>
        <dbReference type="ChEBI" id="CHEBI:59789"/>
        <dbReference type="ChEBI" id="CHEBI:65315"/>
        <dbReference type="ChEBI" id="CHEBI:74447"/>
        <dbReference type="EC" id="2.1.1.190"/>
    </reaction>
</comment>
<dbReference type="NCBIfam" id="NF009639">
    <property type="entry name" value="PRK13168.1"/>
    <property type="match status" value="1"/>
</dbReference>
<comment type="similarity">
    <text evidence="9">Belongs to the class I-like SAM-binding methyltransferase superfamily. RNA M5U methyltransferase family. RlmD subfamily.</text>
</comment>
<keyword evidence="14" id="KW-1185">Reference proteome</keyword>
<keyword evidence="6 9" id="KW-0479">Metal-binding</keyword>
<protein>
    <recommendedName>
        <fullName evidence="9">23S rRNA (uracil(1939)-C(5))-methyltransferase RlmD</fullName>
        <ecNumber evidence="9">2.1.1.190</ecNumber>
    </recommendedName>
    <alternativeName>
        <fullName evidence="9">23S rRNA(m5U1939)-methyltransferase</fullName>
    </alternativeName>
</protein>
<feature type="domain" description="TRAM" evidence="12">
    <location>
        <begin position="12"/>
        <end position="70"/>
    </location>
</feature>
<dbReference type="SUPFAM" id="SSF53335">
    <property type="entry name" value="S-adenosyl-L-methionine-dependent methyltransferases"/>
    <property type="match status" value="1"/>
</dbReference>
<evidence type="ECO:0000256" key="11">
    <source>
        <dbReference type="PROSITE-ProRule" id="PRU10015"/>
    </source>
</evidence>
<dbReference type="EMBL" id="BPFB01000007">
    <property type="protein sequence ID" value="GIU43985.1"/>
    <property type="molecule type" value="Genomic_DNA"/>
</dbReference>
<dbReference type="Gene3D" id="3.40.50.150">
    <property type="entry name" value="Vaccinia Virus protein VP39"/>
    <property type="match status" value="1"/>
</dbReference>
<evidence type="ECO:0000256" key="2">
    <source>
        <dbReference type="ARBA" id="ARBA00022552"/>
    </source>
</evidence>
<feature type="binding site" evidence="9">
    <location>
        <position position="171"/>
    </location>
    <ligand>
        <name>[4Fe-4S] cluster</name>
        <dbReference type="ChEBI" id="CHEBI:49883"/>
    </ligand>
</feature>
<dbReference type="PROSITE" id="PS01230">
    <property type="entry name" value="TRMA_1"/>
    <property type="match status" value="1"/>
</dbReference>
<comment type="function">
    <text evidence="9">Catalyzes the formation of 5-methyl-uridine at position 1939 (m5U1939) in 23S rRNA.</text>
</comment>
<dbReference type="Proteomes" id="UP000761574">
    <property type="component" value="Unassembled WGS sequence"/>
</dbReference>
<evidence type="ECO:0000256" key="8">
    <source>
        <dbReference type="ARBA" id="ARBA00023014"/>
    </source>
</evidence>
<dbReference type="RefSeq" id="WP_110456495.1">
    <property type="nucleotide sequence ID" value="NZ_BPFB01000007.1"/>
</dbReference>
<evidence type="ECO:0000313" key="14">
    <source>
        <dbReference type="Proteomes" id="UP000761574"/>
    </source>
</evidence>
<feature type="binding site" evidence="9 10">
    <location>
        <position position="277"/>
    </location>
    <ligand>
        <name>S-adenosyl-L-methionine</name>
        <dbReference type="ChEBI" id="CHEBI:59789"/>
    </ligand>
</feature>
<evidence type="ECO:0000256" key="5">
    <source>
        <dbReference type="ARBA" id="ARBA00022691"/>
    </source>
</evidence>
<dbReference type="EC" id="2.1.1.190" evidence="9"/>
<evidence type="ECO:0000256" key="6">
    <source>
        <dbReference type="ARBA" id="ARBA00022723"/>
    </source>
</evidence>
<feature type="binding site" evidence="9">
    <location>
        <position position="83"/>
    </location>
    <ligand>
        <name>[4Fe-4S] cluster</name>
        <dbReference type="ChEBI" id="CHEBI:49883"/>
    </ligand>
</feature>
<gene>
    <name evidence="9 13" type="primary">rlmD</name>
    <name evidence="13" type="ORF">TUM4630_08600</name>
</gene>
<feature type="binding site" evidence="9 10">
    <location>
        <position position="327"/>
    </location>
    <ligand>
        <name>S-adenosyl-L-methionine</name>
        <dbReference type="ChEBI" id="CHEBI:59789"/>
    </ligand>
</feature>
<feature type="binding site" evidence="9 10">
    <location>
        <position position="306"/>
    </location>
    <ligand>
        <name>S-adenosyl-L-methionine</name>
        <dbReference type="ChEBI" id="CHEBI:59789"/>
    </ligand>
</feature>
<feature type="active site" description="Nucleophile" evidence="9 10">
    <location>
        <position position="400"/>
    </location>
</feature>
<sequence>MAQFFKAKPNKAKQMSAKQQFNITQLDHLGAGVSEAQGKIVFVPGALPGETVTAQLIEQKKRFAKAKLLRIDVASNHRVASGCAFYGQCGGCDLQHLALPMQRENKQQALVNLLDKMGQAQALQLAEPLVGEAWGYRRKARLATQYQRDSKTLSLGFRALASNQVVAIDQCPVLAPALSQLIAPLTLCLNTLEAKRSLGHVELVAVESANMVVLRITQALSDADIARLRAFGVEHCVRLVLLDEHGHIDNLDGDTSLPYYRLDDGSQLGFAPGNFIQVNADVNRNMVKQAIEWLDIKPTERVLDLFCGVGNFTIALAKAGAQVVGVEGVPAMVATAKDNAVANGVSGVEFYHADLSADLSEQPWLGQIDKLLLDPARAGAFESLQWLKQMKPKAVLYVSCNPVSLARDSQQLLKQGYRLQKLGLIDMFPQTHHIEAMALFERD</sequence>
<dbReference type="InterPro" id="IPR012340">
    <property type="entry name" value="NA-bd_OB-fold"/>
</dbReference>
<keyword evidence="2 9" id="KW-0698">rRNA processing</keyword>